<evidence type="ECO:0000256" key="1">
    <source>
        <dbReference type="ARBA" id="ARBA00006961"/>
    </source>
</evidence>
<dbReference type="PANTHER" id="PTHR30546">
    <property type="entry name" value="FLAVODOXIN-RELATED PROTEIN WRBA-RELATED"/>
    <property type="match status" value="1"/>
</dbReference>
<dbReference type="InterPro" id="IPR029039">
    <property type="entry name" value="Flavoprotein-like_sf"/>
</dbReference>
<comment type="catalytic activity">
    <reaction evidence="3">
        <text>a quinone + NADH + H(+) = a quinol + NAD(+)</text>
        <dbReference type="Rhea" id="RHEA:46160"/>
        <dbReference type="ChEBI" id="CHEBI:15378"/>
        <dbReference type="ChEBI" id="CHEBI:24646"/>
        <dbReference type="ChEBI" id="CHEBI:57540"/>
        <dbReference type="ChEBI" id="CHEBI:57945"/>
        <dbReference type="ChEBI" id="CHEBI:132124"/>
        <dbReference type="EC" id="1.6.5.2"/>
    </reaction>
</comment>
<dbReference type="SUPFAM" id="SSF52218">
    <property type="entry name" value="Flavoproteins"/>
    <property type="match status" value="1"/>
</dbReference>
<dbReference type="PROSITE" id="PS50902">
    <property type="entry name" value="FLAVODOXIN_LIKE"/>
    <property type="match status" value="1"/>
</dbReference>
<name>A0ABQ7H5L1_DUNSA</name>
<keyword evidence="7" id="KW-1185">Reference proteome</keyword>
<evidence type="ECO:0000256" key="2">
    <source>
        <dbReference type="ARBA" id="ARBA00012648"/>
    </source>
</evidence>
<dbReference type="InterPro" id="IPR008254">
    <property type="entry name" value="Flavodoxin/NO_synth"/>
</dbReference>
<proteinExistence type="inferred from homology"/>
<evidence type="ECO:0000256" key="3">
    <source>
        <dbReference type="ARBA" id="ARBA00047678"/>
    </source>
</evidence>
<protein>
    <recommendedName>
        <fullName evidence="2">NAD(P)H dehydrogenase (quinone)</fullName>
        <ecNumber evidence="2">1.6.5.2</ecNumber>
    </recommendedName>
</protein>
<comment type="catalytic activity">
    <reaction evidence="4">
        <text>a quinone + NADPH + H(+) = a quinol + NADP(+)</text>
        <dbReference type="Rhea" id="RHEA:46164"/>
        <dbReference type="ChEBI" id="CHEBI:15378"/>
        <dbReference type="ChEBI" id="CHEBI:24646"/>
        <dbReference type="ChEBI" id="CHEBI:57783"/>
        <dbReference type="ChEBI" id="CHEBI:58349"/>
        <dbReference type="ChEBI" id="CHEBI:132124"/>
        <dbReference type="EC" id="1.6.5.2"/>
    </reaction>
</comment>
<evidence type="ECO:0000256" key="4">
    <source>
        <dbReference type="ARBA" id="ARBA00048983"/>
    </source>
</evidence>
<gene>
    <name evidence="6" type="ORF">DUNSADRAFT_9099</name>
</gene>
<comment type="caution">
    <text evidence="6">The sequence shown here is derived from an EMBL/GenBank/DDBJ whole genome shotgun (WGS) entry which is preliminary data.</text>
</comment>
<comment type="similarity">
    <text evidence="1">Belongs to the WrbA family.</text>
</comment>
<dbReference type="Gene3D" id="3.40.50.360">
    <property type="match status" value="1"/>
</dbReference>
<dbReference type="NCBIfam" id="TIGR01755">
    <property type="entry name" value="flav_wrbA"/>
    <property type="match status" value="1"/>
</dbReference>
<evidence type="ECO:0000259" key="5">
    <source>
        <dbReference type="PROSITE" id="PS50902"/>
    </source>
</evidence>
<dbReference type="Pfam" id="PF03358">
    <property type="entry name" value="FMN_red"/>
    <property type="match status" value="1"/>
</dbReference>
<accession>A0ABQ7H5L1</accession>
<sequence length="219" mass="23530">MFDCCKKEPDVKEPTKIMTAKVFIVYYSTYGHVRQLALAMKQGIDSVEGVEGVLYQCPETLPKEVLEKMHAPPKPSDPVINIDDLPKADGFAFGTPTRFGGPSAQMKAMWDATGAHWGAGALQCKPFTLFTSTASQNGGQESTMLTMLSNMVHHGMIYVPPGYITPATNFDMTEIHGGSAWGPGCLAGGDGSRQPSEKELAFAKDSGAKLAKITLKLKA</sequence>
<dbReference type="NCBIfam" id="NF002999">
    <property type="entry name" value="PRK03767.1"/>
    <property type="match status" value="1"/>
</dbReference>
<dbReference type="Proteomes" id="UP000815325">
    <property type="component" value="Unassembled WGS sequence"/>
</dbReference>
<feature type="domain" description="Flavodoxin-like" evidence="5">
    <location>
        <begin position="22"/>
        <end position="210"/>
    </location>
</feature>
<organism evidence="6 7">
    <name type="scientific">Dunaliella salina</name>
    <name type="common">Green alga</name>
    <name type="synonym">Protococcus salinus</name>
    <dbReference type="NCBI Taxonomy" id="3046"/>
    <lineage>
        <taxon>Eukaryota</taxon>
        <taxon>Viridiplantae</taxon>
        <taxon>Chlorophyta</taxon>
        <taxon>core chlorophytes</taxon>
        <taxon>Chlorophyceae</taxon>
        <taxon>CS clade</taxon>
        <taxon>Chlamydomonadales</taxon>
        <taxon>Dunaliellaceae</taxon>
        <taxon>Dunaliella</taxon>
    </lineage>
</organism>
<dbReference type="InterPro" id="IPR005025">
    <property type="entry name" value="FMN_Rdtase-like_dom"/>
</dbReference>
<evidence type="ECO:0000313" key="6">
    <source>
        <dbReference type="EMBL" id="KAF5842140.1"/>
    </source>
</evidence>
<dbReference type="InterPro" id="IPR010089">
    <property type="entry name" value="Flavoprotein_WrbA-like"/>
</dbReference>
<dbReference type="PANTHER" id="PTHR30546:SF23">
    <property type="entry name" value="FLAVOPROTEIN-LIKE PROTEIN YCP4-RELATED"/>
    <property type="match status" value="1"/>
</dbReference>
<reference evidence="6" key="1">
    <citation type="submission" date="2017-08" db="EMBL/GenBank/DDBJ databases">
        <authorList>
            <person name="Polle J.E."/>
            <person name="Barry K."/>
            <person name="Cushman J."/>
            <person name="Schmutz J."/>
            <person name="Tran D."/>
            <person name="Hathwaick L.T."/>
            <person name="Yim W.C."/>
            <person name="Jenkins J."/>
            <person name="Mckie-Krisberg Z.M."/>
            <person name="Prochnik S."/>
            <person name="Lindquist E."/>
            <person name="Dockter R.B."/>
            <person name="Adam C."/>
            <person name="Molina H."/>
            <person name="Bunkerborg J."/>
            <person name="Jin E."/>
            <person name="Buchheim M."/>
            <person name="Magnuson J."/>
        </authorList>
    </citation>
    <scope>NUCLEOTIDE SEQUENCE</scope>
    <source>
        <strain evidence="6">CCAP 19/18</strain>
    </source>
</reference>
<dbReference type="EMBL" id="MU069468">
    <property type="protein sequence ID" value="KAF5842140.1"/>
    <property type="molecule type" value="Genomic_DNA"/>
</dbReference>
<evidence type="ECO:0000313" key="7">
    <source>
        <dbReference type="Proteomes" id="UP000815325"/>
    </source>
</evidence>
<dbReference type="EC" id="1.6.5.2" evidence="2"/>